<evidence type="ECO:0000313" key="2">
    <source>
        <dbReference type="Proteomes" id="UP000245340"/>
    </source>
</evidence>
<protein>
    <submittedName>
        <fullName evidence="3">Uncharacterized protein LOC101377103</fullName>
    </submittedName>
</protein>
<organism evidence="2 3">
    <name type="scientific">Odobenus rosmarus divergens</name>
    <name type="common">Pacific walrus</name>
    <dbReference type="NCBI Taxonomy" id="9708"/>
    <lineage>
        <taxon>Eukaryota</taxon>
        <taxon>Metazoa</taxon>
        <taxon>Chordata</taxon>
        <taxon>Craniata</taxon>
        <taxon>Vertebrata</taxon>
        <taxon>Euteleostomi</taxon>
        <taxon>Mammalia</taxon>
        <taxon>Eutheria</taxon>
        <taxon>Laurasiatheria</taxon>
        <taxon>Carnivora</taxon>
        <taxon>Caniformia</taxon>
        <taxon>Pinnipedia</taxon>
        <taxon>Odobenidae</taxon>
        <taxon>Odobenus</taxon>
    </lineage>
</organism>
<proteinExistence type="predicted"/>
<keyword evidence="2" id="KW-1185">Reference proteome</keyword>
<sequence length="164" mass="17498">MREESFSTGHLPPCPRDARGPQRHQSKARSLPVSLHPRVGPSRRAADDERTLRTRAPAPGLALRWAPSPLPAVRSPPGSPVLEASPLWPSGPRGVHFHFPTRRRHGDGHESPAAPALTNGSARRRKTRTSLFQDGGASVASSRAGGKPAKPIFAAATAVAMRRG</sequence>
<gene>
    <name evidence="3" type="primary">LOC101377103</name>
</gene>
<feature type="region of interest" description="Disordered" evidence="1">
    <location>
        <begin position="1"/>
        <end position="147"/>
    </location>
</feature>
<evidence type="ECO:0000313" key="3">
    <source>
        <dbReference type="RefSeq" id="XP_004400272.1"/>
    </source>
</evidence>
<dbReference type="AlphaFoldDB" id="A0A9B0GI80"/>
<feature type="compositionally biased region" description="Low complexity" evidence="1">
    <location>
        <begin position="135"/>
        <end position="146"/>
    </location>
</feature>
<name>A0A9B0GI80_ODORO</name>
<evidence type="ECO:0000256" key="1">
    <source>
        <dbReference type="SAM" id="MobiDB-lite"/>
    </source>
</evidence>
<dbReference type="RefSeq" id="XP_004400272.1">
    <property type="nucleotide sequence ID" value="XM_004400215.1"/>
</dbReference>
<feature type="compositionally biased region" description="Basic residues" evidence="1">
    <location>
        <begin position="95"/>
        <end position="106"/>
    </location>
</feature>
<accession>A0A9B0GI80</accession>
<dbReference type="Proteomes" id="UP000245340">
    <property type="component" value="Unplaced"/>
</dbReference>
<reference evidence="3" key="1">
    <citation type="submission" date="2025-08" db="UniProtKB">
        <authorList>
            <consortium name="RefSeq"/>
        </authorList>
    </citation>
    <scope>IDENTIFICATION</scope>
</reference>